<dbReference type="SUPFAM" id="SSF54695">
    <property type="entry name" value="POZ domain"/>
    <property type="match status" value="1"/>
</dbReference>
<dbReference type="CDD" id="cd18186">
    <property type="entry name" value="BTB_POZ_ZBTB_KLHL-like"/>
    <property type="match status" value="1"/>
</dbReference>
<dbReference type="EMBL" id="JAPUFD010000019">
    <property type="protein sequence ID" value="MDI1492545.1"/>
    <property type="molecule type" value="Genomic_DNA"/>
</dbReference>
<dbReference type="PANTHER" id="PTHR47843:SF5">
    <property type="entry name" value="BTB_POZ DOMAIN PROTEIN"/>
    <property type="match status" value="1"/>
</dbReference>
<gene>
    <name evidence="3" type="ORF">OHK93_003759</name>
</gene>
<feature type="compositionally biased region" description="Basic and acidic residues" evidence="1">
    <location>
        <begin position="92"/>
        <end position="107"/>
    </location>
</feature>
<feature type="domain" description="BTB" evidence="2">
    <location>
        <begin position="11"/>
        <end position="78"/>
    </location>
</feature>
<keyword evidence="4" id="KW-1185">Reference proteome</keyword>
<evidence type="ECO:0000256" key="1">
    <source>
        <dbReference type="SAM" id="MobiDB-lite"/>
    </source>
</evidence>
<evidence type="ECO:0000259" key="2">
    <source>
        <dbReference type="PROSITE" id="PS50097"/>
    </source>
</evidence>
<dbReference type="AlphaFoldDB" id="A0AA43QYC2"/>
<dbReference type="PANTHER" id="PTHR47843">
    <property type="entry name" value="BTB DOMAIN-CONTAINING PROTEIN-RELATED"/>
    <property type="match status" value="1"/>
</dbReference>
<feature type="compositionally biased region" description="Basic and acidic residues" evidence="1">
    <location>
        <begin position="175"/>
        <end position="186"/>
    </location>
</feature>
<name>A0AA43QYC2_9LECA</name>
<sequence length="327" mass="37355">MEERNSYFTSAPFKFIVEGQPFYAHSGLIAHVSKPLDRLINLEMKEKQQGYAVLEDVTAATFDRFLEWASKGHYTPPLPSEDLKCEEETEDHSERKSEELVPERVDNTVEETNPRPRTPPVIQAFGVQPAEPVPEMVVTDEERIDNGWGGFGPSLGSKKGKKKPWKTSSLGNEESTSRRRENMREAFHSRRPVVGRSHINIPSPRKNLNKSENYTEVFLCHARLYVFADLHDIQELKVLVLDELRALLAIFDLYQERTGDVVSLLRYAYASSGQSSSGESLRGILTEFVGIEMDVLMRDREFREAMLENGGDMLEDFMSVVMKRIRP</sequence>
<feature type="region of interest" description="Disordered" evidence="1">
    <location>
        <begin position="76"/>
        <end position="122"/>
    </location>
</feature>
<organism evidence="3 4">
    <name type="scientific">Ramalina farinacea</name>
    <dbReference type="NCBI Taxonomy" id="258253"/>
    <lineage>
        <taxon>Eukaryota</taxon>
        <taxon>Fungi</taxon>
        <taxon>Dikarya</taxon>
        <taxon>Ascomycota</taxon>
        <taxon>Pezizomycotina</taxon>
        <taxon>Lecanoromycetes</taxon>
        <taxon>OSLEUM clade</taxon>
        <taxon>Lecanoromycetidae</taxon>
        <taxon>Lecanorales</taxon>
        <taxon>Lecanorineae</taxon>
        <taxon>Ramalinaceae</taxon>
        <taxon>Ramalina</taxon>
    </lineage>
</organism>
<dbReference type="InterPro" id="IPR011333">
    <property type="entry name" value="SKP1/BTB/POZ_sf"/>
</dbReference>
<feature type="region of interest" description="Disordered" evidence="1">
    <location>
        <begin position="144"/>
        <end position="186"/>
    </location>
</feature>
<evidence type="ECO:0000313" key="3">
    <source>
        <dbReference type="EMBL" id="MDI1492545.1"/>
    </source>
</evidence>
<dbReference type="Proteomes" id="UP001161017">
    <property type="component" value="Unassembled WGS sequence"/>
</dbReference>
<protein>
    <recommendedName>
        <fullName evidence="2">BTB domain-containing protein</fullName>
    </recommendedName>
</protein>
<evidence type="ECO:0000313" key="4">
    <source>
        <dbReference type="Proteomes" id="UP001161017"/>
    </source>
</evidence>
<dbReference type="InterPro" id="IPR000210">
    <property type="entry name" value="BTB/POZ_dom"/>
</dbReference>
<dbReference type="Gene3D" id="3.30.710.10">
    <property type="entry name" value="Potassium Channel Kv1.1, Chain A"/>
    <property type="match status" value="1"/>
</dbReference>
<reference evidence="3" key="1">
    <citation type="journal article" date="2023" name="Genome Biol. Evol.">
        <title>First Whole Genome Sequence and Flow Cytometry Genome Size Data for the Lichen-Forming Fungus Ramalina farinacea (Ascomycota).</title>
        <authorList>
            <person name="Llewellyn T."/>
            <person name="Mian S."/>
            <person name="Hill R."/>
            <person name="Leitch I.J."/>
            <person name="Gaya E."/>
        </authorList>
    </citation>
    <scope>NUCLEOTIDE SEQUENCE</scope>
    <source>
        <strain evidence="3">LIQ254RAFAR</strain>
    </source>
</reference>
<dbReference type="PROSITE" id="PS50097">
    <property type="entry name" value="BTB"/>
    <property type="match status" value="1"/>
</dbReference>
<comment type="caution">
    <text evidence="3">The sequence shown here is derived from an EMBL/GenBank/DDBJ whole genome shotgun (WGS) entry which is preliminary data.</text>
</comment>
<accession>A0AA43QYC2</accession>
<proteinExistence type="predicted"/>